<reference evidence="1 2" key="1">
    <citation type="submission" date="2021-04" db="EMBL/GenBank/DDBJ databases">
        <authorList>
            <person name="Bliznina A."/>
        </authorList>
    </citation>
    <scope>NUCLEOTIDE SEQUENCE [LARGE SCALE GENOMIC DNA]</scope>
</reference>
<gene>
    <name evidence="1" type="ORF">OKIOD_LOCUS8911</name>
</gene>
<accession>A0ABN7SJF5</accession>
<keyword evidence="2" id="KW-1185">Reference proteome</keyword>
<dbReference type="Proteomes" id="UP001158576">
    <property type="component" value="Chromosome 1"/>
</dbReference>
<dbReference type="EMBL" id="OU015566">
    <property type="protein sequence ID" value="CAG5102109.1"/>
    <property type="molecule type" value="Genomic_DNA"/>
</dbReference>
<organism evidence="1 2">
    <name type="scientific">Oikopleura dioica</name>
    <name type="common">Tunicate</name>
    <dbReference type="NCBI Taxonomy" id="34765"/>
    <lineage>
        <taxon>Eukaryota</taxon>
        <taxon>Metazoa</taxon>
        <taxon>Chordata</taxon>
        <taxon>Tunicata</taxon>
        <taxon>Appendicularia</taxon>
        <taxon>Copelata</taxon>
        <taxon>Oikopleuridae</taxon>
        <taxon>Oikopleura</taxon>
    </lineage>
</organism>
<sequence>MGENIAKEEAFTKEFYSRPCQTDDFLMIERVQQILNDKNQKPQCSSPTSWTVCEKVAMFESLNTQTGSENDWLIPDYPRRFSFSSDCSSSKKIEYFATERKNNSQ</sequence>
<evidence type="ECO:0000313" key="2">
    <source>
        <dbReference type="Proteomes" id="UP001158576"/>
    </source>
</evidence>
<name>A0ABN7SJF5_OIKDI</name>
<proteinExistence type="predicted"/>
<protein>
    <submittedName>
        <fullName evidence="1">Oidioi.mRNA.OKI2018_I69.chr1.g146.t1.cds</fullName>
    </submittedName>
</protein>
<evidence type="ECO:0000313" key="1">
    <source>
        <dbReference type="EMBL" id="CAG5102109.1"/>
    </source>
</evidence>